<dbReference type="EMBL" id="CP002568">
    <property type="protein sequence ID" value="ADZ70416.1"/>
    <property type="molecule type" value="Genomic_DNA"/>
</dbReference>
<organism evidence="1 2">
    <name type="scientific">Polymorphum gilvum (strain LMG 25793 / CGMCC 1.9160 / SL003B-26A1)</name>
    <dbReference type="NCBI Taxonomy" id="991905"/>
    <lineage>
        <taxon>Bacteria</taxon>
        <taxon>Pseudomonadati</taxon>
        <taxon>Pseudomonadota</taxon>
        <taxon>Alphaproteobacteria</taxon>
        <taxon>Rhodobacterales</taxon>
        <taxon>Paracoccaceae</taxon>
        <taxon>Polymorphum</taxon>
    </lineage>
</organism>
<accession>F2IX98</accession>
<evidence type="ECO:0000313" key="2">
    <source>
        <dbReference type="Proteomes" id="UP000008130"/>
    </source>
</evidence>
<keyword evidence="2" id="KW-1185">Reference proteome</keyword>
<dbReference type="HOGENOM" id="CLU_2684689_0_0_5"/>
<sequence length="74" mass="8746">MHPSSVSRYLPEHACPSDTRLSRLRREVEVHQLTDMWDMILTVDFQVCDARNLPRATRDEFCDIVELLVRAFTR</sequence>
<proteinExistence type="predicted"/>
<dbReference type="AlphaFoldDB" id="F2IX98"/>
<reference evidence="1 2" key="1">
    <citation type="journal article" date="2011" name="J. Bacteriol.">
        <title>Complete genome sequence of Polymorphum gilvum SL003B-26A1T, a crude oil-degrading bacterium from oil-polluted saline soil.</title>
        <authorList>
            <person name="Li S.G."/>
            <person name="Tang Y.Q."/>
            <person name="Nie Y."/>
            <person name="Cai M."/>
            <person name="Wu X.L."/>
        </authorList>
    </citation>
    <scope>NUCLEOTIDE SEQUENCE [LARGE SCALE GENOMIC DNA]</scope>
    <source>
        <strain evidence="2">LMG 25793 / CGMCC 1.9160 / SL003B-26A1</strain>
    </source>
</reference>
<protein>
    <submittedName>
        <fullName evidence="1">Uncharacterized protein</fullName>
    </submittedName>
</protein>
<dbReference type="Proteomes" id="UP000008130">
    <property type="component" value="Chromosome"/>
</dbReference>
<name>F2IX98_POLGS</name>
<evidence type="ECO:0000313" key="1">
    <source>
        <dbReference type="EMBL" id="ADZ70416.1"/>
    </source>
</evidence>
<dbReference type="RefSeq" id="WP_013652734.1">
    <property type="nucleotide sequence ID" value="NC_015259.1"/>
</dbReference>
<gene>
    <name evidence="1" type="ordered locus">SL003B_1990</name>
</gene>
<dbReference type="eggNOG" id="ENOG502ZTFZ">
    <property type="taxonomic scope" value="Bacteria"/>
</dbReference>
<dbReference type="KEGG" id="pgv:SL003B_1990"/>
<dbReference type="OrthoDB" id="7678776at2"/>